<evidence type="ECO:0000313" key="1">
    <source>
        <dbReference type="EMBL" id="OAI11417.1"/>
    </source>
</evidence>
<dbReference type="EMBL" id="LUUK01000232">
    <property type="protein sequence ID" value="OAI11417.1"/>
    <property type="molecule type" value="Genomic_DNA"/>
</dbReference>
<dbReference type="RefSeq" id="WP_064031746.1">
    <property type="nucleotide sequence ID" value="NZ_LUUK01000232.1"/>
</dbReference>
<reference evidence="2" key="1">
    <citation type="submission" date="2016-03" db="EMBL/GenBank/DDBJ databases">
        <authorList>
            <person name="Heylen K."/>
            <person name="De Vos P."/>
            <person name="Vekeman B."/>
        </authorList>
    </citation>
    <scope>NUCLEOTIDE SEQUENCE [LARGE SCALE GENOMIC DNA]</scope>
    <source>
        <strain evidence="2">R-45383</strain>
    </source>
</reference>
<keyword evidence="2" id="KW-1185">Reference proteome</keyword>
<proteinExistence type="predicted"/>
<evidence type="ECO:0000313" key="2">
    <source>
        <dbReference type="Proteomes" id="UP000077628"/>
    </source>
</evidence>
<gene>
    <name evidence="1" type="ORF">A1355_15985</name>
</gene>
<dbReference type="Proteomes" id="UP000077628">
    <property type="component" value="Unassembled WGS sequence"/>
</dbReference>
<sequence length="379" mass="42637">MARASQQAGREIQQIAIDDLLLDEDNPRLPASIHRTTQAIIDYIAETTAIEELMSAIAENDFFPGEPLIAVECENHPDKFTVVEGNRRLTALKLLQDPAFCSKPGARMREISSSAKFKPSVVPVIVCTSREEVLPYLGFRHITGIKQWEPLSKARYIEQLFNLTNGAFPAKERYSEVSRTIGSRRDHIKRNLDALAVYRVIENNNFYEIDDLNEETIKFAVLSTAIADDKIGNFIGINVKDTDGNIQISDPIVDGSVLKKNEISELTRWLYEKSEKGKTRVGESRNLRELAAVVDNPRALEAFRRGSPLKIAYQQTGNLINDFIELLYRADASLTEAASIVATIDYDDDAYSVAKRILENIKLIGRELKEKRSSNEDGF</sequence>
<dbReference type="STRING" id="702114.A1355_15985"/>
<accession>A0A177N0C3</accession>
<dbReference type="SUPFAM" id="SSF110849">
    <property type="entry name" value="ParB/Sulfiredoxin"/>
    <property type="match status" value="1"/>
</dbReference>
<dbReference type="OrthoDB" id="8442375at2"/>
<name>A0A177N0C3_9GAMM</name>
<dbReference type="InterPro" id="IPR036086">
    <property type="entry name" value="ParB/Sulfiredoxin_sf"/>
</dbReference>
<protein>
    <submittedName>
        <fullName evidence="1">Chromosome partitioning protein ParB</fullName>
    </submittedName>
</protein>
<comment type="caution">
    <text evidence="1">The sequence shown here is derived from an EMBL/GenBank/DDBJ whole genome shotgun (WGS) entry which is preliminary data.</text>
</comment>
<dbReference type="AlphaFoldDB" id="A0A177N0C3"/>
<organism evidence="1 2">
    <name type="scientific">Methylomonas koyamae</name>
    <dbReference type="NCBI Taxonomy" id="702114"/>
    <lineage>
        <taxon>Bacteria</taxon>
        <taxon>Pseudomonadati</taxon>
        <taxon>Pseudomonadota</taxon>
        <taxon>Gammaproteobacteria</taxon>
        <taxon>Methylococcales</taxon>
        <taxon>Methylococcaceae</taxon>
        <taxon>Methylomonas</taxon>
    </lineage>
</organism>